<dbReference type="KEGG" id="niy:FQ775_04440"/>
<evidence type="ECO:0000259" key="1">
    <source>
        <dbReference type="Pfam" id="PF12680"/>
    </source>
</evidence>
<feature type="domain" description="SnoaL-like" evidence="1">
    <location>
        <begin position="8"/>
        <end position="105"/>
    </location>
</feature>
<keyword evidence="3" id="KW-1185">Reference proteome</keyword>
<sequence length="121" mass="13462">MNLAELIDRYCAVWNETDAARRRAMLDAVWAEDATYTDPTVHARGVDELVAHIGTVQAKRPGARILRTSTVEGHHGMVRFHWHAALADGTTLPEGIDIAWLSEDGNRIEKIVGFFGPLKRS</sequence>
<dbReference type="Gene3D" id="3.10.450.50">
    <property type="match status" value="1"/>
</dbReference>
<dbReference type="EMBL" id="CP042301">
    <property type="protein sequence ID" value="QDY99681.1"/>
    <property type="molecule type" value="Genomic_DNA"/>
</dbReference>
<dbReference type="OrthoDB" id="9808719at2"/>
<organism evidence="2 3">
    <name type="scientific">Nitratireductor mangrovi</name>
    <dbReference type="NCBI Taxonomy" id="2599600"/>
    <lineage>
        <taxon>Bacteria</taxon>
        <taxon>Pseudomonadati</taxon>
        <taxon>Pseudomonadota</taxon>
        <taxon>Alphaproteobacteria</taxon>
        <taxon>Hyphomicrobiales</taxon>
        <taxon>Phyllobacteriaceae</taxon>
        <taxon>Nitratireductor</taxon>
    </lineage>
</organism>
<dbReference type="InterPro" id="IPR032710">
    <property type="entry name" value="NTF2-like_dom_sf"/>
</dbReference>
<dbReference type="Pfam" id="PF12680">
    <property type="entry name" value="SnoaL_2"/>
    <property type="match status" value="1"/>
</dbReference>
<evidence type="ECO:0000313" key="3">
    <source>
        <dbReference type="Proteomes" id="UP000321389"/>
    </source>
</evidence>
<dbReference type="RefSeq" id="WP_146298335.1">
    <property type="nucleotide sequence ID" value="NZ_CP042301.2"/>
</dbReference>
<dbReference type="AlphaFoldDB" id="A0A5B8KVV7"/>
<dbReference type="Proteomes" id="UP000321389">
    <property type="component" value="Chromosome"/>
</dbReference>
<accession>A0A5B8KVV7</accession>
<name>A0A5B8KVV7_9HYPH</name>
<gene>
    <name evidence="2" type="ORF">FQ775_04440</name>
</gene>
<evidence type="ECO:0000313" key="2">
    <source>
        <dbReference type="EMBL" id="QDY99681.1"/>
    </source>
</evidence>
<protein>
    <submittedName>
        <fullName evidence="2">Nuclear transport factor 2 family protein</fullName>
    </submittedName>
</protein>
<proteinExistence type="predicted"/>
<dbReference type="InterPro" id="IPR037401">
    <property type="entry name" value="SnoaL-like"/>
</dbReference>
<reference evidence="2" key="1">
    <citation type="submission" date="2020-04" db="EMBL/GenBank/DDBJ databases">
        <title>Nitratireductor sp. nov. isolated from mangrove soil.</title>
        <authorList>
            <person name="Ye Y."/>
        </authorList>
    </citation>
    <scope>NUCLEOTIDE SEQUENCE</scope>
    <source>
        <strain evidence="2">SY7</strain>
    </source>
</reference>
<dbReference type="SUPFAM" id="SSF54427">
    <property type="entry name" value="NTF2-like"/>
    <property type="match status" value="1"/>
</dbReference>